<dbReference type="Pfam" id="PF00179">
    <property type="entry name" value="UQ_con"/>
    <property type="match status" value="1"/>
</dbReference>
<accession>A0A815PSN1</accession>
<dbReference type="SUPFAM" id="SSF54495">
    <property type="entry name" value="UBC-like"/>
    <property type="match status" value="1"/>
</dbReference>
<dbReference type="AlphaFoldDB" id="A0A815PSN1"/>
<feature type="domain" description="UBC core" evidence="1">
    <location>
        <begin position="3"/>
        <end position="154"/>
    </location>
</feature>
<dbReference type="PROSITE" id="PS50127">
    <property type="entry name" value="UBC_2"/>
    <property type="match status" value="1"/>
</dbReference>
<dbReference type="EMBL" id="CAJNOR010003847">
    <property type="protein sequence ID" value="CAF1453339.1"/>
    <property type="molecule type" value="Genomic_DNA"/>
</dbReference>
<name>A0A815PSN1_ADIRI</name>
<proteinExistence type="predicted"/>
<sequence length="156" mass="17630">MTTAAKCIELDLKELRNGINDSPIIFVDQIDDNNFHLEAAISGPNSTPYQGGVFLLDIKLTEEFPFAPPQSVTFKRAMMHPNVDECGKFISNLLTKEKWLPSMTLKAILEHVWARLAVPDIDSEQCDPTRAPLYQADKKLFEDQAREYSVKYAQAV</sequence>
<protein>
    <recommendedName>
        <fullName evidence="1">UBC core domain-containing protein</fullName>
    </recommendedName>
</protein>
<comment type="caution">
    <text evidence="2">The sequence shown here is derived from an EMBL/GenBank/DDBJ whole genome shotgun (WGS) entry which is preliminary data.</text>
</comment>
<reference evidence="2" key="1">
    <citation type="submission" date="2021-02" db="EMBL/GenBank/DDBJ databases">
        <authorList>
            <person name="Nowell W R."/>
        </authorList>
    </citation>
    <scope>NUCLEOTIDE SEQUENCE</scope>
</reference>
<evidence type="ECO:0000259" key="1">
    <source>
        <dbReference type="PROSITE" id="PS50127"/>
    </source>
</evidence>
<keyword evidence="3" id="KW-1185">Reference proteome</keyword>
<evidence type="ECO:0000313" key="2">
    <source>
        <dbReference type="EMBL" id="CAF1453339.1"/>
    </source>
</evidence>
<dbReference type="PANTHER" id="PTHR24067">
    <property type="entry name" value="UBIQUITIN-CONJUGATING ENZYME E2"/>
    <property type="match status" value="1"/>
</dbReference>
<dbReference type="InterPro" id="IPR000608">
    <property type="entry name" value="UBC"/>
</dbReference>
<dbReference type="SMART" id="SM00212">
    <property type="entry name" value="UBCc"/>
    <property type="match status" value="1"/>
</dbReference>
<dbReference type="Gene3D" id="3.10.110.10">
    <property type="entry name" value="Ubiquitin Conjugating Enzyme"/>
    <property type="match status" value="1"/>
</dbReference>
<organism evidence="2 3">
    <name type="scientific">Adineta ricciae</name>
    <name type="common">Rotifer</name>
    <dbReference type="NCBI Taxonomy" id="249248"/>
    <lineage>
        <taxon>Eukaryota</taxon>
        <taxon>Metazoa</taxon>
        <taxon>Spiralia</taxon>
        <taxon>Gnathifera</taxon>
        <taxon>Rotifera</taxon>
        <taxon>Eurotatoria</taxon>
        <taxon>Bdelloidea</taxon>
        <taxon>Adinetida</taxon>
        <taxon>Adinetidae</taxon>
        <taxon>Adineta</taxon>
    </lineage>
</organism>
<dbReference type="InterPro" id="IPR050113">
    <property type="entry name" value="Ub_conjugating_enzyme"/>
</dbReference>
<evidence type="ECO:0000313" key="3">
    <source>
        <dbReference type="Proteomes" id="UP000663828"/>
    </source>
</evidence>
<dbReference type="InterPro" id="IPR016135">
    <property type="entry name" value="UBQ-conjugating_enzyme/RWD"/>
</dbReference>
<gene>
    <name evidence="2" type="ORF">XAT740_LOCUS37008</name>
</gene>
<dbReference type="Proteomes" id="UP000663828">
    <property type="component" value="Unassembled WGS sequence"/>
</dbReference>
<dbReference type="CDD" id="cd00195">
    <property type="entry name" value="UBCc_UEV"/>
    <property type="match status" value="1"/>
</dbReference>